<feature type="domain" description="FAD-binding FR-type" evidence="1">
    <location>
        <begin position="11"/>
        <end position="152"/>
    </location>
</feature>
<evidence type="ECO:0000313" key="3">
    <source>
        <dbReference type="Proteomes" id="UP001185069"/>
    </source>
</evidence>
<dbReference type="InterPro" id="IPR017938">
    <property type="entry name" value="Riboflavin_synthase-like_b-brl"/>
</dbReference>
<dbReference type="Gene3D" id="2.40.30.10">
    <property type="entry name" value="Translation factors"/>
    <property type="match status" value="1"/>
</dbReference>
<dbReference type="InterPro" id="IPR013113">
    <property type="entry name" value="SIP_FAD-bd"/>
</dbReference>
<accession>A0ABU1JCA0</accession>
<protein>
    <submittedName>
        <fullName evidence="2">NADPH-dependent ferric siderophore reductase</fullName>
    </submittedName>
</protein>
<dbReference type="CDD" id="cd06193">
    <property type="entry name" value="siderophore_interacting"/>
    <property type="match status" value="1"/>
</dbReference>
<dbReference type="Pfam" id="PF04954">
    <property type="entry name" value="SIP"/>
    <property type="match status" value="1"/>
</dbReference>
<organism evidence="2 3">
    <name type="scientific">Arthrobacter russicus</name>
    <dbReference type="NCBI Taxonomy" id="172040"/>
    <lineage>
        <taxon>Bacteria</taxon>
        <taxon>Bacillati</taxon>
        <taxon>Actinomycetota</taxon>
        <taxon>Actinomycetes</taxon>
        <taxon>Micrococcales</taxon>
        <taxon>Micrococcaceae</taxon>
        <taxon>Arthrobacter</taxon>
    </lineage>
</organism>
<dbReference type="PANTHER" id="PTHR30157">
    <property type="entry name" value="FERRIC REDUCTASE, NADPH-DEPENDENT"/>
    <property type="match status" value="1"/>
</dbReference>
<proteinExistence type="predicted"/>
<dbReference type="Pfam" id="PF08021">
    <property type="entry name" value="FAD_binding_9"/>
    <property type="match status" value="1"/>
</dbReference>
<dbReference type="InterPro" id="IPR017927">
    <property type="entry name" value="FAD-bd_FR_type"/>
</dbReference>
<dbReference type="InterPro" id="IPR007037">
    <property type="entry name" value="SIP_rossman_dom"/>
</dbReference>
<sequence length="318" mass="34263">MSASAVTVRPIRSFDVEVVGVQALGPSFKRITFASDEVRSMGCGADGKTLDLRIKVMIPSAGRSLPDFSALMEMPAMTWYQAWLDMDEASRGFMRTYTVRQLRAESGEVDVDFVLHPPAGGGKAGPASSWAEGVRLGDRVVLIGPNAQAGPCSGIEFTPGTSRRILLVGDETAVPAIASILESLDPETVGHAIIEVPRAADFQDLVAPAGVDIQWIARGGRPHGAQLDAAVRLACLPGSHVDPQAEAVELEDVDVDEVILWETPAQQGVQPNGQLYAWIAGEAAVIRELRRYLVREVGMDRRQVAFMGYWRIGKSEDA</sequence>
<dbReference type="Gene3D" id="3.40.50.80">
    <property type="entry name" value="Nucleotide-binding domain of ferredoxin-NADP reductase (FNR) module"/>
    <property type="match status" value="1"/>
</dbReference>
<dbReference type="InterPro" id="IPR039261">
    <property type="entry name" value="FNR_nucleotide-bd"/>
</dbReference>
<dbReference type="PROSITE" id="PS51384">
    <property type="entry name" value="FAD_FR"/>
    <property type="match status" value="1"/>
</dbReference>
<dbReference type="InterPro" id="IPR039374">
    <property type="entry name" value="SIP_fam"/>
</dbReference>
<dbReference type="EMBL" id="JAVDQF010000001">
    <property type="protein sequence ID" value="MDR6269983.1"/>
    <property type="molecule type" value="Genomic_DNA"/>
</dbReference>
<reference evidence="2 3" key="1">
    <citation type="submission" date="2023-07" db="EMBL/GenBank/DDBJ databases">
        <title>Sequencing the genomes of 1000 actinobacteria strains.</title>
        <authorList>
            <person name="Klenk H.-P."/>
        </authorList>
    </citation>
    <scope>NUCLEOTIDE SEQUENCE [LARGE SCALE GENOMIC DNA]</scope>
    <source>
        <strain evidence="2 3">DSM 14555</strain>
    </source>
</reference>
<evidence type="ECO:0000313" key="2">
    <source>
        <dbReference type="EMBL" id="MDR6269983.1"/>
    </source>
</evidence>
<dbReference type="RefSeq" id="WP_309798727.1">
    <property type="nucleotide sequence ID" value="NZ_BAAAHY010000005.1"/>
</dbReference>
<evidence type="ECO:0000259" key="1">
    <source>
        <dbReference type="PROSITE" id="PS51384"/>
    </source>
</evidence>
<keyword evidence="3" id="KW-1185">Reference proteome</keyword>
<dbReference type="Proteomes" id="UP001185069">
    <property type="component" value="Unassembled WGS sequence"/>
</dbReference>
<dbReference type="PANTHER" id="PTHR30157:SF0">
    <property type="entry name" value="NADPH-DEPENDENT FERRIC-CHELATE REDUCTASE"/>
    <property type="match status" value="1"/>
</dbReference>
<gene>
    <name evidence="2" type="ORF">JOE69_002221</name>
</gene>
<comment type="caution">
    <text evidence="2">The sequence shown here is derived from an EMBL/GenBank/DDBJ whole genome shotgun (WGS) entry which is preliminary data.</text>
</comment>
<name>A0ABU1JCA0_9MICC</name>
<dbReference type="SUPFAM" id="SSF63380">
    <property type="entry name" value="Riboflavin synthase domain-like"/>
    <property type="match status" value="1"/>
</dbReference>